<gene>
    <name evidence="9" type="ORF">J2S74_004209</name>
</gene>
<dbReference type="InterPro" id="IPR046780">
    <property type="entry name" value="aBig_2"/>
</dbReference>
<evidence type="ECO:0000259" key="8">
    <source>
        <dbReference type="Pfam" id="PF20578"/>
    </source>
</evidence>
<dbReference type="InterPro" id="IPR023296">
    <property type="entry name" value="Glyco_hydro_beta-prop_sf"/>
</dbReference>
<evidence type="ECO:0000256" key="2">
    <source>
        <dbReference type="ARBA" id="ARBA00009865"/>
    </source>
</evidence>
<feature type="compositionally biased region" description="Basic and acidic residues" evidence="5">
    <location>
        <begin position="1054"/>
        <end position="1086"/>
    </location>
</feature>
<dbReference type="SUPFAM" id="SSF49899">
    <property type="entry name" value="Concanavalin A-like lectins/glucanases"/>
    <property type="match status" value="2"/>
</dbReference>
<dbReference type="Gene3D" id="2.115.10.20">
    <property type="entry name" value="Glycosyl hydrolase domain, family 43"/>
    <property type="match status" value="1"/>
</dbReference>
<evidence type="ECO:0000256" key="4">
    <source>
        <dbReference type="ARBA" id="ARBA00023295"/>
    </source>
</evidence>
<evidence type="ECO:0000256" key="3">
    <source>
        <dbReference type="ARBA" id="ARBA00022801"/>
    </source>
</evidence>
<dbReference type="Proteomes" id="UP001230005">
    <property type="component" value="Unassembled WGS sequence"/>
</dbReference>
<dbReference type="RefSeq" id="WP_307329475.1">
    <property type="nucleotide sequence ID" value="NZ_JAUSUG010000019.1"/>
</dbReference>
<dbReference type="Pfam" id="PF20578">
    <property type="entry name" value="aBig_2"/>
    <property type="match status" value="1"/>
</dbReference>
<comment type="caution">
    <text evidence="9">The sequence shown here is derived from an EMBL/GenBank/DDBJ whole genome shotgun (WGS) entry which is preliminary data.</text>
</comment>
<dbReference type="NCBIfam" id="TIGR01167">
    <property type="entry name" value="LPXTG_anchor"/>
    <property type="match status" value="1"/>
</dbReference>
<feature type="region of interest" description="Disordered" evidence="5">
    <location>
        <begin position="997"/>
        <end position="1087"/>
    </location>
</feature>
<keyword evidence="3" id="KW-0378">Hydrolase</keyword>
<feature type="transmembrane region" description="Helical" evidence="6">
    <location>
        <begin position="1095"/>
        <end position="1115"/>
    </location>
</feature>
<feature type="domain" description="Atrophied bacterial Ig" evidence="8">
    <location>
        <begin position="713"/>
        <end position="794"/>
    </location>
</feature>
<reference evidence="9 10" key="1">
    <citation type="submission" date="2023-07" db="EMBL/GenBank/DDBJ databases">
        <title>Genomic Encyclopedia of Type Strains, Phase IV (KMG-IV): sequencing the most valuable type-strain genomes for metagenomic binning, comparative biology and taxonomic classification.</title>
        <authorList>
            <person name="Goeker M."/>
        </authorList>
    </citation>
    <scope>NUCLEOTIDE SEQUENCE [LARGE SCALE GENOMIC DNA]</scope>
    <source>
        <strain evidence="9 10">DSM 9768</strain>
    </source>
</reference>
<dbReference type="PANTHER" id="PTHR43301">
    <property type="entry name" value="ARABINAN ENDO-1,5-ALPHA-L-ARABINOSIDASE"/>
    <property type="match status" value="1"/>
</dbReference>
<dbReference type="Pfam" id="PF16369">
    <property type="entry name" value="GH43_C"/>
    <property type="match status" value="1"/>
</dbReference>
<dbReference type="CDD" id="cd08998">
    <property type="entry name" value="GH43_Arb43a-like"/>
    <property type="match status" value="1"/>
</dbReference>
<keyword evidence="6" id="KW-1133">Transmembrane helix</keyword>
<feature type="compositionally biased region" description="Basic and acidic residues" evidence="5">
    <location>
        <begin position="1028"/>
        <end position="1044"/>
    </location>
</feature>
<dbReference type="Gene3D" id="2.40.128.10">
    <property type="match status" value="1"/>
</dbReference>
<dbReference type="InterPro" id="IPR032291">
    <property type="entry name" value="Abn2_C"/>
</dbReference>
<dbReference type="InterPro" id="IPR050727">
    <property type="entry name" value="GH43_arabinanases"/>
</dbReference>
<dbReference type="EMBL" id="JAUSUG010000019">
    <property type="protein sequence ID" value="MDQ0256787.1"/>
    <property type="molecule type" value="Genomic_DNA"/>
</dbReference>
<comment type="pathway">
    <text evidence="1">Glycan metabolism; L-arabinan degradation.</text>
</comment>
<dbReference type="Gene3D" id="2.60.120.200">
    <property type="match status" value="2"/>
</dbReference>
<dbReference type="Pfam" id="PF04616">
    <property type="entry name" value="Glyco_hydro_43"/>
    <property type="match status" value="1"/>
</dbReference>
<organism evidence="9 10">
    <name type="scientific">Evansella vedderi</name>
    <dbReference type="NCBI Taxonomy" id="38282"/>
    <lineage>
        <taxon>Bacteria</taxon>
        <taxon>Bacillati</taxon>
        <taxon>Bacillota</taxon>
        <taxon>Bacilli</taxon>
        <taxon>Bacillales</taxon>
        <taxon>Bacillaceae</taxon>
        <taxon>Evansella</taxon>
    </lineage>
</organism>
<sequence>MKKTLKKITIILLALTLFFPHFLYGKNTSVNPVSAAENNSLVAQYLFAENVNDSSGNNLHGSIGGDIAYIVDPEIGPAINLNGTGYVEIPADIVNQTDMTISSWVYWEGEQNWSRIFDFFTPDHPDGSMFLTPSTHYEDIQMNIGKYGVGLNEVISSESFPIQEWAHIAITIDNNLAKIYLNGEVVAIDENLGLSPNEIEATKAYLGKSMHDHADPLLNGKLAQFEIHSRSLSAQEIAEKAGKTQNVHDIVFPEAPAPSKDDFPQLDEPNFANEDKWTTWNTHDAEIIKVDDTYYVFSTDYAVGQAPSAGIQIRESQDLINWEFTGRVFDSVTEEASEWTNGADIFWAPDVVKMNDKFYLYYAVSEFGTRNSYIGLATSDNIEGPWVDQGAVVKTRAGDGHSVNAIDPGIVIDADGTPWMVYGSYFGGIYITELDSDTGKRVNEEDMGTLIASRQDQGIPHPGPAIEGPAIMYNADTGYYYLFVTYGWLEDTYNVRVARSKNVEGPYLDFNGNDMVDPSGSSETGTKIINSYAFEGDAGWLGTGHNGLLQDGDNHFIIHNARAGENLFWSHLHVRKLLWTEDGWPVVSPQRYAGEYVQEVSEEHVVGIFEQIVLPRDNDSQITPNYITLLPGGDINYENSNSYWELSSENILTLNWYDPNNAPDGYWIDTLTVIPSWDWENWEPTMVFTGLNQFGTAIWGKNVGDMTDEERVAFAKEQLNLNNIDSITSNLSLPTMGQRDTSISWESSNPEFITNEGIVTRPPHGSGNVDLTLTATISRGSASDTKDFEATVLELGSPEIANYSFDKDNGNQILDSSGNDLHGTIHGGVSWVEEGKVGGAIQLNGADGYIQVPNTVSDAEDFTFTAWVNWSGGGIWQRIFDFGGSGGWMFLTPSTHNDELFFTIYHNNEDQTLATDQLPEDEWIHVAITIEGNTGKLYINGELKDVNQNMTHLPKQINADSNYLGNSRFDSDPTFNGMLDEVEILRYALTEEEITERVTANEEDTEDPNAADPNIPDPDTSESNDPANDNKSDEQTNDTNKVEDENATAVVDSGDSKDNKDSTDSVTDTKEKTDEKSGSNETKEGEELPNTYTNIYNFLLLGLILVLIGTAYFVIRRRFNRSLT</sequence>
<dbReference type="InterPro" id="IPR013320">
    <property type="entry name" value="ConA-like_dom_sf"/>
</dbReference>
<evidence type="ECO:0000259" key="7">
    <source>
        <dbReference type="Pfam" id="PF16369"/>
    </source>
</evidence>
<keyword evidence="10" id="KW-1185">Reference proteome</keyword>
<evidence type="ECO:0000313" key="10">
    <source>
        <dbReference type="Proteomes" id="UP001230005"/>
    </source>
</evidence>
<keyword evidence="4" id="KW-0326">Glycosidase</keyword>
<proteinExistence type="inferred from homology"/>
<evidence type="ECO:0000256" key="1">
    <source>
        <dbReference type="ARBA" id="ARBA00004834"/>
    </source>
</evidence>
<dbReference type="SUPFAM" id="SSF75005">
    <property type="entry name" value="Arabinanase/levansucrase/invertase"/>
    <property type="match status" value="1"/>
</dbReference>
<name>A0ABT9ZZX0_9BACI</name>
<evidence type="ECO:0000256" key="6">
    <source>
        <dbReference type="SAM" id="Phobius"/>
    </source>
</evidence>
<feature type="domain" description="Extracellular endo-alpha-(1-&gt;5)-L-arabinanase C-terminal" evidence="7">
    <location>
        <begin position="589"/>
        <end position="700"/>
    </location>
</feature>
<keyword evidence="6" id="KW-0472">Membrane</keyword>
<protein>
    <submittedName>
        <fullName evidence="9">LPXTG-motif cell wall-anchored protein</fullName>
    </submittedName>
</protein>
<keyword evidence="6" id="KW-0812">Transmembrane</keyword>
<evidence type="ECO:0000313" key="9">
    <source>
        <dbReference type="EMBL" id="MDQ0256787.1"/>
    </source>
</evidence>
<dbReference type="PANTHER" id="PTHR43301:SF3">
    <property type="entry name" value="ARABINAN ENDO-1,5-ALPHA-L-ARABINOSIDASE A-RELATED"/>
    <property type="match status" value="1"/>
</dbReference>
<comment type="similarity">
    <text evidence="2">Belongs to the glycosyl hydrolase 43 family.</text>
</comment>
<evidence type="ECO:0000256" key="5">
    <source>
        <dbReference type="SAM" id="MobiDB-lite"/>
    </source>
</evidence>
<accession>A0ABT9ZZX0</accession>
<dbReference type="InterPro" id="IPR006710">
    <property type="entry name" value="Glyco_hydro_43"/>
</dbReference>
<dbReference type="Pfam" id="PF13385">
    <property type="entry name" value="Laminin_G_3"/>
    <property type="match status" value="2"/>
</dbReference>